<sequence>MIVRPPRSELVNGLIEGTELIQRKRCPTECLLIGCDYERNISGVCEVSIVNFKHNTWEPEENILDERLIETFEEELTENSSKRGPKPKRPLRDRSSKETSTKRPSKRKRPAKDEDEDDEDSEDEAKLEEENEGEEADEDADDTEGNDNNPSAHQDDPSQPMSPIPAPTKNKFEVSEEPPKAAKKKKVKRRKKKRKRGKDADEDGEETGDSDENADSDDNAEPRKAEVLKEHGKIGVTISMGNKKESPPALKISTSPNNVGVVISKLSPLSSADVVSPVAERHHRHRHRSDKTNGEEVITHGSDYWQRLNPVMDQILVTDVTSGSTTVTIRECAIREGFFKSPTEDSKADAKPPLRHQ</sequence>
<reference evidence="2" key="1">
    <citation type="submission" date="2020-11" db="EMBL/GenBank/DDBJ databases">
        <authorList>
            <person name="Tran Van P."/>
        </authorList>
    </citation>
    <scope>NUCLEOTIDE SEQUENCE</scope>
</reference>
<dbReference type="GO" id="GO:0035102">
    <property type="term" value="C:PRC1 complex"/>
    <property type="evidence" value="ECO:0007669"/>
    <property type="project" value="TreeGrafter"/>
</dbReference>
<evidence type="ECO:0000313" key="3">
    <source>
        <dbReference type="Proteomes" id="UP000678499"/>
    </source>
</evidence>
<dbReference type="Gene3D" id="2.40.50.40">
    <property type="match status" value="1"/>
</dbReference>
<dbReference type="EMBL" id="CAJPEX010002486">
    <property type="protein sequence ID" value="CAG0921068.1"/>
    <property type="molecule type" value="Genomic_DNA"/>
</dbReference>
<proteinExistence type="predicted"/>
<evidence type="ECO:0000256" key="1">
    <source>
        <dbReference type="SAM" id="MobiDB-lite"/>
    </source>
</evidence>
<dbReference type="AlphaFoldDB" id="A0A7R9BSS6"/>
<gene>
    <name evidence="2" type="ORF">NMOB1V02_LOCUS8572</name>
</gene>
<dbReference type="InterPro" id="IPR052458">
    <property type="entry name" value="PcG_PRC1-like_component"/>
</dbReference>
<dbReference type="OrthoDB" id="1918685at2759"/>
<feature type="compositionally biased region" description="Basic and acidic residues" evidence="1">
    <location>
        <begin position="170"/>
        <end position="180"/>
    </location>
</feature>
<protein>
    <submittedName>
        <fullName evidence="2">Uncharacterized protein</fullName>
    </submittedName>
</protein>
<dbReference type="GO" id="GO:0003682">
    <property type="term" value="F:chromatin binding"/>
    <property type="evidence" value="ECO:0007669"/>
    <property type="project" value="TreeGrafter"/>
</dbReference>
<feature type="compositionally biased region" description="Acidic residues" evidence="1">
    <location>
        <begin position="113"/>
        <end position="145"/>
    </location>
</feature>
<dbReference type="EMBL" id="OA884523">
    <property type="protein sequence ID" value="CAD7280916.1"/>
    <property type="molecule type" value="Genomic_DNA"/>
</dbReference>
<dbReference type="InterPro" id="IPR033773">
    <property type="entry name" value="CBX7_C"/>
</dbReference>
<dbReference type="Proteomes" id="UP000678499">
    <property type="component" value="Unassembled WGS sequence"/>
</dbReference>
<accession>A0A7R9BSS6</accession>
<feature type="compositionally biased region" description="Basic residues" evidence="1">
    <location>
        <begin position="181"/>
        <end position="197"/>
    </location>
</feature>
<feature type="compositionally biased region" description="Acidic residues" evidence="1">
    <location>
        <begin position="200"/>
        <end position="219"/>
    </location>
</feature>
<organism evidence="2">
    <name type="scientific">Notodromas monacha</name>
    <dbReference type="NCBI Taxonomy" id="399045"/>
    <lineage>
        <taxon>Eukaryota</taxon>
        <taxon>Metazoa</taxon>
        <taxon>Ecdysozoa</taxon>
        <taxon>Arthropoda</taxon>
        <taxon>Crustacea</taxon>
        <taxon>Oligostraca</taxon>
        <taxon>Ostracoda</taxon>
        <taxon>Podocopa</taxon>
        <taxon>Podocopida</taxon>
        <taxon>Cypridocopina</taxon>
        <taxon>Cypridoidea</taxon>
        <taxon>Cyprididae</taxon>
        <taxon>Notodromas</taxon>
    </lineage>
</organism>
<name>A0A7R9BSS6_9CRUS</name>
<dbReference type="PANTHER" id="PTHR46389:SF3">
    <property type="entry name" value="POLYCOMB GROUP PROTEIN PC"/>
    <property type="match status" value="1"/>
</dbReference>
<feature type="compositionally biased region" description="Basic and acidic residues" evidence="1">
    <location>
        <begin position="220"/>
        <end position="233"/>
    </location>
</feature>
<dbReference type="GO" id="GO:0000122">
    <property type="term" value="P:negative regulation of transcription by RNA polymerase II"/>
    <property type="evidence" value="ECO:0007669"/>
    <property type="project" value="TreeGrafter"/>
</dbReference>
<dbReference type="Pfam" id="PF17218">
    <property type="entry name" value="CBX7_C"/>
    <property type="match status" value="1"/>
</dbReference>
<dbReference type="PANTHER" id="PTHR46389">
    <property type="entry name" value="POLYCOMB GROUP PROTEIN PC"/>
    <property type="match status" value="1"/>
</dbReference>
<keyword evidence="3" id="KW-1185">Reference proteome</keyword>
<feature type="region of interest" description="Disordered" evidence="1">
    <location>
        <begin position="75"/>
        <end position="252"/>
    </location>
</feature>
<dbReference type="GO" id="GO:0000785">
    <property type="term" value="C:chromatin"/>
    <property type="evidence" value="ECO:0007669"/>
    <property type="project" value="TreeGrafter"/>
</dbReference>
<evidence type="ECO:0000313" key="2">
    <source>
        <dbReference type="EMBL" id="CAD7280916.1"/>
    </source>
</evidence>
<feature type="compositionally biased region" description="Basic and acidic residues" evidence="1">
    <location>
        <begin position="90"/>
        <end position="101"/>
    </location>
</feature>